<sequence length="866" mass="96040">MMTDQSAMDGNLLLSVLGGLGRIEISDDGSEMYIKDDDCVECLKDLQRFLRHDDASTRDAFFVLGKAQTTRTHLIPLITRYAEDVETVYNALKIVTFLTMPVEPGSRDYASQLDVMLDVKDAFLAQDALVVIVSLVAQPLTRHAEGLMTERDTLIVQLVITFLRNLIVIPDSASRSASSGSHRNRMSSKLLRRLMEDSALELLLIMAQHVSHGRLRGEAPLILEIVAALFKGLQPDSLVGQESAHTLRSGHRHSSRQARPAGKPAVPRPLARRAGPRHPRFGGVFTKTLDDGVKQCSLAGAKQDDLLGPVSTVAKAGVSKGQDGEQVHQLDPEDAQQLKAYAERFLKSSYNILMTGLQKELDPGLNISRLDNHSFLRFFKLASFFTGYVRLQQEDKERSGASVSSGSMDAGAEESPFGTVSATLGWETFRLVHSTWLTAVELPPRDENKWDMQHTCLTLLKEMLMTLDLAHQHGSPADRKAADRLQRRLLHDDQKESGLLPVLARLIKQFDRKYQSREHANDLVQCLHVVLRMLKRLGREEAGGFLVQRRTAQRRKSQKHAPVSSPSEKLDAETEPEDLRRSTSADGTGVGEANIPTAGGSPGASSAGSDAADAGKGRTRDNDPLDELQQEEIAELNHRLKEVAVDLDQRIRQELAFPAVVHFYSWLLQGYQTNGQFLNHCLVAFLKRIADPDGINLEPMLWQVSVLRIFHQVLASASFRKQPGSSEVLRFAVKVVRHIFERLVPVTAAETTGKLVQEDEVVSASEGEKPEAALKESLSALLFIEMLFWKNAHDSGEVRDEYRWREMCQKEASKASAAAEAMPSSDTDKDVPSAKSPKQSLSRHTSSSDNEHEVTRSRDSNEELSS</sequence>
<feature type="compositionally biased region" description="Basic and acidic residues" evidence="4">
    <location>
        <begin position="568"/>
        <end position="583"/>
    </location>
</feature>
<dbReference type="Proteomes" id="UP001497392">
    <property type="component" value="Unassembled WGS sequence"/>
</dbReference>
<feature type="compositionally biased region" description="Polar residues" evidence="4">
    <location>
        <begin position="836"/>
        <end position="848"/>
    </location>
</feature>
<gene>
    <name evidence="6" type="primary">g5900</name>
    <name evidence="6" type="ORF">VP750_LOCUS5051</name>
</gene>
<reference evidence="6 7" key="1">
    <citation type="submission" date="2024-06" db="EMBL/GenBank/DDBJ databases">
        <authorList>
            <person name="Kraege A."/>
            <person name="Thomma B."/>
        </authorList>
    </citation>
    <scope>NUCLEOTIDE SEQUENCE [LARGE SCALE GENOMIC DNA]</scope>
</reference>
<evidence type="ECO:0000256" key="4">
    <source>
        <dbReference type="SAM" id="MobiDB-lite"/>
    </source>
</evidence>
<feature type="region of interest" description="Disordered" evidence="4">
    <location>
        <begin position="548"/>
        <end position="623"/>
    </location>
</feature>
<dbReference type="InterPro" id="IPR006906">
    <property type="entry name" value="Timeless_N"/>
</dbReference>
<comment type="subcellular location">
    <subcellularLocation>
        <location evidence="1">Nucleus</location>
    </subcellularLocation>
</comment>
<dbReference type="Pfam" id="PF04821">
    <property type="entry name" value="TIMELESS"/>
    <property type="match status" value="1"/>
</dbReference>
<evidence type="ECO:0000256" key="1">
    <source>
        <dbReference type="ARBA" id="ARBA00004123"/>
    </source>
</evidence>
<dbReference type="PANTHER" id="PTHR22940:SF4">
    <property type="entry name" value="PROTEIN TIMELESS HOMOLOG"/>
    <property type="match status" value="1"/>
</dbReference>
<keyword evidence="2" id="KW-0539">Nucleus</keyword>
<feature type="compositionally biased region" description="Low complexity" evidence="4">
    <location>
        <begin position="603"/>
        <end position="612"/>
    </location>
</feature>
<comment type="caution">
    <text evidence="6">The sequence shown here is derived from an EMBL/GenBank/DDBJ whole genome shotgun (WGS) entry which is preliminary data.</text>
</comment>
<feature type="region of interest" description="Disordered" evidence="4">
    <location>
        <begin position="813"/>
        <end position="866"/>
    </location>
</feature>
<feature type="domain" description="Timeless N-terminal" evidence="5">
    <location>
        <begin position="33"/>
        <end position="285"/>
    </location>
</feature>
<dbReference type="InterPro" id="IPR044998">
    <property type="entry name" value="Timeless"/>
</dbReference>
<feature type="compositionally biased region" description="Basic and acidic residues" evidence="4">
    <location>
        <begin position="613"/>
        <end position="623"/>
    </location>
</feature>
<feature type="compositionally biased region" description="Basic and acidic residues" evidence="4">
    <location>
        <begin position="849"/>
        <end position="866"/>
    </location>
</feature>
<protein>
    <submittedName>
        <fullName evidence="6">G5900 protein</fullName>
    </submittedName>
</protein>
<proteinExistence type="predicted"/>
<evidence type="ECO:0000259" key="5">
    <source>
        <dbReference type="Pfam" id="PF04821"/>
    </source>
</evidence>
<dbReference type="PANTHER" id="PTHR22940">
    <property type="entry name" value="TIMEOUT/TIMELESS-2"/>
    <property type="match status" value="1"/>
</dbReference>
<dbReference type="EMBL" id="CAXHTA020000008">
    <property type="protein sequence ID" value="CAL5223392.1"/>
    <property type="molecule type" value="Genomic_DNA"/>
</dbReference>
<evidence type="ECO:0000313" key="7">
    <source>
        <dbReference type="Proteomes" id="UP001497392"/>
    </source>
</evidence>
<accession>A0ABP1G0Q4</accession>
<keyword evidence="3" id="KW-0131">Cell cycle</keyword>
<feature type="compositionally biased region" description="Basic residues" evidence="4">
    <location>
        <begin position="270"/>
        <end position="280"/>
    </location>
</feature>
<organism evidence="6 7">
    <name type="scientific">Coccomyxa viridis</name>
    <dbReference type="NCBI Taxonomy" id="1274662"/>
    <lineage>
        <taxon>Eukaryota</taxon>
        <taxon>Viridiplantae</taxon>
        <taxon>Chlorophyta</taxon>
        <taxon>core chlorophytes</taxon>
        <taxon>Trebouxiophyceae</taxon>
        <taxon>Trebouxiophyceae incertae sedis</taxon>
        <taxon>Coccomyxaceae</taxon>
        <taxon>Coccomyxa</taxon>
    </lineage>
</organism>
<evidence type="ECO:0000313" key="6">
    <source>
        <dbReference type="EMBL" id="CAL5223392.1"/>
    </source>
</evidence>
<evidence type="ECO:0000256" key="3">
    <source>
        <dbReference type="ARBA" id="ARBA00023306"/>
    </source>
</evidence>
<feature type="region of interest" description="Disordered" evidence="4">
    <location>
        <begin position="241"/>
        <end position="283"/>
    </location>
</feature>
<name>A0ABP1G0Q4_9CHLO</name>
<evidence type="ECO:0000256" key="2">
    <source>
        <dbReference type="ARBA" id="ARBA00023242"/>
    </source>
</evidence>
<keyword evidence="7" id="KW-1185">Reference proteome</keyword>